<dbReference type="OrthoDB" id="5149687at2759"/>
<protein>
    <submittedName>
        <fullName evidence="2">Uncharacterized protein</fullName>
    </submittedName>
</protein>
<evidence type="ECO:0000256" key="1">
    <source>
        <dbReference type="SAM" id="MobiDB-lite"/>
    </source>
</evidence>
<organism evidence="2 3">
    <name type="scientific">Lomentospora prolificans</name>
    <dbReference type="NCBI Taxonomy" id="41688"/>
    <lineage>
        <taxon>Eukaryota</taxon>
        <taxon>Fungi</taxon>
        <taxon>Dikarya</taxon>
        <taxon>Ascomycota</taxon>
        <taxon>Pezizomycotina</taxon>
        <taxon>Sordariomycetes</taxon>
        <taxon>Hypocreomycetidae</taxon>
        <taxon>Microascales</taxon>
        <taxon>Microascaceae</taxon>
        <taxon>Lomentospora</taxon>
    </lineage>
</organism>
<keyword evidence="3" id="KW-1185">Reference proteome</keyword>
<feature type="region of interest" description="Disordered" evidence="1">
    <location>
        <begin position="27"/>
        <end position="69"/>
    </location>
</feature>
<accession>A0A2N3NF40</accession>
<reference evidence="2 3" key="1">
    <citation type="journal article" date="2017" name="G3 (Bethesda)">
        <title>First Draft Genome Sequence of the Pathogenic Fungus Lomentospora prolificans (Formerly Scedosporium prolificans).</title>
        <authorList>
            <person name="Luo R."/>
            <person name="Zimin A."/>
            <person name="Workman R."/>
            <person name="Fan Y."/>
            <person name="Pertea G."/>
            <person name="Grossman N."/>
            <person name="Wear M.P."/>
            <person name="Jia B."/>
            <person name="Miller H."/>
            <person name="Casadevall A."/>
            <person name="Timp W."/>
            <person name="Zhang S.X."/>
            <person name="Salzberg S.L."/>
        </authorList>
    </citation>
    <scope>NUCLEOTIDE SEQUENCE [LARGE SCALE GENOMIC DNA]</scope>
    <source>
        <strain evidence="2 3">JHH-5317</strain>
    </source>
</reference>
<sequence>MCTKIIYTLPCEHVRRVSIYCPAAPPLSTSSSRSSSSPGSSPGSPGEIQRRTCPNVVTTNIPDPPPPDIDPRTIPECPLLPHCPYEARRRRWNCCWCGKSWNERGRCSCVMLIDGTQYRCDHICCPACEAAPADY</sequence>
<dbReference type="EMBL" id="NLAX01000008">
    <property type="protein sequence ID" value="PKS11053.1"/>
    <property type="molecule type" value="Genomic_DNA"/>
</dbReference>
<dbReference type="Proteomes" id="UP000233524">
    <property type="component" value="Unassembled WGS sequence"/>
</dbReference>
<dbReference type="AlphaFoldDB" id="A0A2N3NF40"/>
<name>A0A2N3NF40_9PEZI</name>
<feature type="compositionally biased region" description="Low complexity" evidence="1">
    <location>
        <begin position="27"/>
        <end position="46"/>
    </location>
</feature>
<evidence type="ECO:0000313" key="2">
    <source>
        <dbReference type="EMBL" id="PKS11053.1"/>
    </source>
</evidence>
<gene>
    <name evidence="2" type="ORF">jhhlp_002814</name>
</gene>
<evidence type="ECO:0000313" key="3">
    <source>
        <dbReference type="Proteomes" id="UP000233524"/>
    </source>
</evidence>
<comment type="caution">
    <text evidence="2">The sequence shown here is derived from an EMBL/GenBank/DDBJ whole genome shotgun (WGS) entry which is preliminary data.</text>
</comment>
<dbReference type="InParanoid" id="A0A2N3NF40"/>
<dbReference type="VEuPathDB" id="FungiDB:jhhlp_002814"/>
<proteinExistence type="predicted"/>